<dbReference type="PROSITE" id="PS50110">
    <property type="entry name" value="RESPONSE_REGULATORY"/>
    <property type="match status" value="1"/>
</dbReference>
<dbReference type="SUPFAM" id="SSF55073">
    <property type="entry name" value="Nucleotide cyclase"/>
    <property type="match status" value="1"/>
</dbReference>
<accession>A0ABU9T812</accession>
<feature type="domain" description="Response regulatory" evidence="2">
    <location>
        <begin position="7"/>
        <end position="124"/>
    </location>
</feature>
<dbReference type="InterPro" id="IPR000160">
    <property type="entry name" value="GGDEF_dom"/>
</dbReference>
<name>A0ABU9T812_9HYPH</name>
<dbReference type="NCBIfam" id="TIGR00254">
    <property type="entry name" value="GGDEF"/>
    <property type="match status" value="1"/>
</dbReference>
<dbReference type="Pfam" id="PF00072">
    <property type="entry name" value="Response_reg"/>
    <property type="match status" value="1"/>
</dbReference>
<dbReference type="EMBL" id="JBBMQO010000006">
    <property type="protein sequence ID" value="MEM5502271.1"/>
    <property type="molecule type" value="Genomic_DNA"/>
</dbReference>
<dbReference type="PANTHER" id="PTHR44757">
    <property type="entry name" value="DIGUANYLATE CYCLASE DGCP"/>
    <property type="match status" value="1"/>
</dbReference>
<gene>
    <name evidence="5" type="ORF">WNY59_11815</name>
</gene>
<dbReference type="Proteomes" id="UP001477870">
    <property type="component" value="Unassembled WGS sequence"/>
</dbReference>
<dbReference type="SMART" id="SM00052">
    <property type="entry name" value="EAL"/>
    <property type="match status" value="1"/>
</dbReference>
<dbReference type="InterPro" id="IPR029787">
    <property type="entry name" value="Nucleotide_cyclase"/>
</dbReference>
<dbReference type="Gene3D" id="3.20.20.450">
    <property type="entry name" value="EAL domain"/>
    <property type="match status" value="1"/>
</dbReference>
<dbReference type="Pfam" id="PF00990">
    <property type="entry name" value="GGDEF"/>
    <property type="match status" value="1"/>
</dbReference>
<dbReference type="Gene3D" id="3.30.70.270">
    <property type="match status" value="1"/>
</dbReference>
<dbReference type="PROSITE" id="PS50887">
    <property type="entry name" value="GGDEF"/>
    <property type="match status" value="1"/>
</dbReference>
<comment type="caution">
    <text evidence="5">The sequence shown here is derived from an EMBL/GenBank/DDBJ whole genome shotgun (WGS) entry which is preliminary data.</text>
</comment>
<dbReference type="CDD" id="cd01949">
    <property type="entry name" value="GGDEF"/>
    <property type="match status" value="1"/>
</dbReference>
<feature type="domain" description="EAL" evidence="3">
    <location>
        <begin position="407"/>
        <end position="657"/>
    </location>
</feature>
<evidence type="ECO:0000259" key="3">
    <source>
        <dbReference type="PROSITE" id="PS50883"/>
    </source>
</evidence>
<dbReference type="SUPFAM" id="SSF141868">
    <property type="entry name" value="EAL domain-like"/>
    <property type="match status" value="1"/>
</dbReference>
<evidence type="ECO:0000259" key="4">
    <source>
        <dbReference type="PROSITE" id="PS50887"/>
    </source>
</evidence>
<dbReference type="PANTHER" id="PTHR44757:SF2">
    <property type="entry name" value="BIOFILM ARCHITECTURE MAINTENANCE PROTEIN MBAA"/>
    <property type="match status" value="1"/>
</dbReference>
<dbReference type="InterPro" id="IPR043128">
    <property type="entry name" value="Rev_trsase/Diguanyl_cyclase"/>
</dbReference>
<feature type="modified residue" description="4-aspartylphosphate" evidence="1">
    <location>
        <position position="59"/>
    </location>
</feature>
<dbReference type="PROSITE" id="PS50883">
    <property type="entry name" value="EAL"/>
    <property type="match status" value="1"/>
</dbReference>
<sequence>MLKPVKSILMVDDDPDDVFIIRDALSDISDEEYKITIANDPLVALKILERKSFDVILTDYRMGALTGIDLIKQIRSKGLSTPIILLTGVSQRELDDKALAAGASDYLSKADINGPLIERAIRYAIANARRQELFSSVLSNVKAAICVVDTVGTPQIWNPEFLAIAKLNSALLESHDAVAEFATQVSEAEQSSLVEKTKHEKKVTHLPDGRSVIMLHDISEHLSALRQRELAEEKAAHQAKTCSMTGLPNRLAFTEKLEETIRSGKNFSLLNIDLDKFKSYNDIYGHPFGDALLVKLSALFQNACTQGDYLARIGGDEFIALQLHDADDERSKKLEDRILAQLDNNIMIDDRRLNMSVSIGVASFPKHAQTAQDLLSYSDIAMYRAKAKDGLRVEYYDSGLDEAVREQRRLTNDLQSAIREEQLDVFFQPQFDLSSGNLIGCEALARWIHPEDGPIRPDIFIKIAEDCGLIEDLGKLILRKACQLGREWKADIKVAVNISAVQVRHTDLVKDIQTILLETGFPARRLELEITETVLIEDFEHALHVLRGIKNLGVGLAMDDFGTGFSSLSSLISFPFDKLKIDRSFIMDMDKREQLKSVIRTCIGLGQNLNLRIVAEGVEQESHIDFLRSEGCDEMQGYFCGKPMPQALFMDFMMNYALDRGSVQDGDRTVKKVA</sequence>
<feature type="domain" description="GGDEF" evidence="4">
    <location>
        <begin position="265"/>
        <end position="398"/>
    </location>
</feature>
<dbReference type="SMART" id="SM00267">
    <property type="entry name" value="GGDEF"/>
    <property type="match status" value="1"/>
</dbReference>
<evidence type="ECO:0000259" key="2">
    <source>
        <dbReference type="PROSITE" id="PS50110"/>
    </source>
</evidence>
<dbReference type="InterPro" id="IPR001789">
    <property type="entry name" value="Sig_transdc_resp-reg_receiver"/>
</dbReference>
<organism evidence="5 6">
    <name type="scientific">Ahrensia kielensis</name>
    <dbReference type="NCBI Taxonomy" id="76980"/>
    <lineage>
        <taxon>Bacteria</taxon>
        <taxon>Pseudomonadati</taxon>
        <taxon>Pseudomonadota</taxon>
        <taxon>Alphaproteobacteria</taxon>
        <taxon>Hyphomicrobiales</taxon>
        <taxon>Ahrensiaceae</taxon>
        <taxon>Ahrensia</taxon>
    </lineage>
</organism>
<dbReference type="RefSeq" id="WP_342848608.1">
    <property type="nucleotide sequence ID" value="NZ_JBBMQO010000006.1"/>
</dbReference>
<dbReference type="Pfam" id="PF00563">
    <property type="entry name" value="EAL"/>
    <property type="match status" value="1"/>
</dbReference>
<reference evidence="5 6" key="1">
    <citation type="submission" date="2024-03" db="EMBL/GenBank/DDBJ databases">
        <title>Community enrichment and isolation of bacterial strains for fucoidan degradation.</title>
        <authorList>
            <person name="Sichert A."/>
        </authorList>
    </citation>
    <scope>NUCLEOTIDE SEQUENCE [LARGE SCALE GENOMIC DNA]</scope>
    <source>
        <strain evidence="5 6">AS62</strain>
    </source>
</reference>
<dbReference type="InterPro" id="IPR011006">
    <property type="entry name" value="CheY-like_superfamily"/>
</dbReference>
<dbReference type="InterPro" id="IPR035919">
    <property type="entry name" value="EAL_sf"/>
</dbReference>
<dbReference type="SUPFAM" id="SSF52172">
    <property type="entry name" value="CheY-like"/>
    <property type="match status" value="1"/>
</dbReference>
<dbReference type="CDD" id="cd01948">
    <property type="entry name" value="EAL"/>
    <property type="match status" value="1"/>
</dbReference>
<dbReference type="Gene3D" id="3.40.50.2300">
    <property type="match status" value="1"/>
</dbReference>
<keyword evidence="6" id="KW-1185">Reference proteome</keyword>
<dbReference type="InterPro" id="IPR052155">
    <property type="entry name" value="Biofilm_reg_signaling"/>
</dbReference>
<keyword evidence="1" id="KW-0597">Phosphoprotein</keyword>
<proteinExistence type="predicted"/>
<dbReference type="SMART" id="SM00448">
    <property type="entry name" value="REC"/>
    <property type="match status" value="1"/>
</dbReference>
<evidence type="ECO:0000313" key="5">
    <source>
        <dbReference type="EMBL" id="MEM5502271.1"/>
    </source>
</evidence>
<dbReference type="CDD" id="cd00156">
    <property type="entry name" value="REC"/>
    <property type="match status" value="1"/>
</dbReference>
<evidence type="ECO:0000313" key="6">
    <source>
        <dbReference type="Proteomes" id="UP001477870"/>
    </source>
</evidence>
<dbReference type="InterPro" id="IPR001633">
    <property type="entry name" value="EAL_dom"/>
</dbReference>
<protein>
    <submittedName>
        <fullName evidence="5">EAL domain-containing protein</fullName>
    </submittedName>
</protein>
<evidence type="ECO:0000256" key="1">
    <source>
        <dbReference type="PROSITE-ProRule" id="PRU00169"/>
    </source>
</evidence>